<keyword evidence="1" id="KW-0963">Cytoplasm</keyword>
<dbReference type="AlphaFoldDB" id="A0A2P8Q0J0"/>
<keyword evidence="2" id="KW-0808">Transferase</keyword>
<evidence type="ECO:0000256" key="3">
    <source>
        <dbReference type="ARBA" id="ARBA00023315"/>
    </source>
</evidence>
<feature type="domain" description="Beta-ketoacyl-[acyl-carrier-protein] synthase III N-terminal" evidence="5">
    <location>
        <begin position="107"/>
        <end position="183"/>
    </location>
</feature>
<dbReference type="CDD" id="cd00827">
    <property type="entry name" value="init_cond_enzymes"/>
    <property type="match status" value="1"/>
</dbReference>
<keyword evidence="3" id="KW-0012">Acyltransferase</keyword>
<dbReference type="InterPro" id="IPR013747">
    <property type="entry name" value="ACP_syn_III_C"/>
</dbReference>
<organism evidence="6 7">
    <name type="scientific">Streptomyces dioscori</name>
    <dbReference type="NCBI Taxonomy" id="2109333"/>
    <lineage>
        <taxon>Bacteria</taxon>
        <taxon>Bacillati</taxon>
        <taxon>Actinomycetota</taxon>
        <taxon>Actinomycetes</taxon>
        <taxon>Kitasatosporales</taxon>
        <taxon>Streptomycetaceae</taxon>
        <taxon>Streptomyces</taxon>
        <taxon>Streptomyces aurantiacus group</taxon>
    </lineage>
</organism>
<keyword evidence="7" id="KW-1185">Reference proteome</keyword>
<dbReference type="EMBL" id="PYBJ01000023">
    <property type="protein sequence ID" value="PSM39767.1"/>
    <property type="molecule type" value="Genomic_DNA"/>
</dbReference>
<dbReference type="InterPro" id="IPR013751">
    <property type="entry name" value="ACP_syn_III_N"/>
</dbReference>
<name>A0A2P8Q0J0_9ACTN</name>
<gene>
    <name evidence="6" type="ORF">C6Y14_30260</name>
</gene>
<evidence type="ECO:0000259" key="5">
    <source>
        <dbReference type="Pfam" id="PF08545"/>
    </source>
</evidence>
<dbReference type="InterPro" id="IPR016039">
    <property type="entry name" value="Thiolase-like"/>
</dbReference>
<accession>A0A2P8Q0J0</accession>
<evidence type="ECO:0000256" key="2">
    <source>
        <dbReference type="ARBA" id="ARBA00022679"/>
    </source>
</evidence>
<dbReference type="OrthoDB" id="7055207at2"/>
<reference evidence="6 7" key="1">
    <citation type="submission" date="2018-03" db="EMBL/GenBank/DDBJ databases">
        <title>Streptomyces dioscori sp. nov., a novel endophytic actinobacterium isolated from bulbil of Dioscorea bulbifera L.</title>
        <authorList>
            <person name="Zhikuan W."/>
        </authorList>
    </citation>
    <scope>NUCLEOTIDE SEQUENCE [LARGE SCALE GENOMIC DNA]</scope>
    <source>
        <strain evidence="6 7">A217</strain>
    </source>
</reference>
<evidence type="ECO:0000313" key="6">
    <source>
        <dbReference type="EMBL" id="PSM39767.1"/>
    </source>
</evidence>
<proteinExistence type="predicted"/>
<dbReference type="GO" id="GO:0004315">
    <property type="term" value="F:3-oxoacyl-[acyl-carrier-protein] synthase activity"/>
    <property type="evidence" value="ECO:0007669"/>
    <property type="project" value="InterPro"/>
</dbReference>
<dbReference type="Pfam" id="PF08541">
    <property type="entry name" value="ACP_syn_III_C"/>
    <property type="match status" value="1"/>
</dbReference>
<dbReference type="Gene3D" id="3.40.47.10">
    <property type="match status" value="2"/>
</dbReference>
<evidence type="ECO:0000259" key="4">
    <source>
        <dbReference type="Pfam" id="PF08541"/>
    </source>
</evidence>
<protein>
    <submittedName>
        <fullName evidence="6">3-oxoacyl-ACP synthase</fullName>
    </submittedName>
</protein>
<comment type="caution">
    <text evidence="6">The sequence shown here is derived from an EMBL/GenBank/DDBJ whole genome shotgun (WGS) entry which is preliminary data.</text>
</comment>
<dbReference type="PANTHER" id="PTHR34069:SF2">
    <property type="entry name" value="BETA-KETOACYL-[ACYL-CARRIER-PROTEIN] SYNTHASE III"/>
    <property type="match status" value="1"/>
</dbReference>
<feature type="domain" description="Beta-ketoacyl-[acyl-carrier-protein] synthase III C-terminal" evidence="4">
    <location>
        <begin position="240"/>
        <end position="331"/>
    </location>
</feature>
<evidence type="ECO:0000256" key="1">
    <source>
        <dbReference type="ARBA" id="ARBA00022490"/>
    </source>
</evidence>
<sequence>MDDVYLSGIGGYVPADRTTVTEAVADGRYEQTWNSKDRLETVAVETLLSPAEMAVRAGRQALLRSGHRPQDVSLLLHAAAYRQGPEAWAAASYVERYAVGAGAPALEIRQGCNGGLFALGLARNHLEQHADTAVLITCADRFDGEFDRWRTNKGMVFGDGAAAVVLSHGRGAARVLGVATRADSELEQMHRGDRPLASATLRRGPLDAAPAKKAFLRTTSAAEVQRRFEAQVVGAVDHALSEAGTKLDGIAQVLVSNLGHEMLTRVFLEPLGLPVERTAWQWGRRIGHLANSDQFLALEHQLRTGVLHEGDLVLLVGMGVGFVWTAAVLEIAEPPVRTH</sequence>
<dbReference type="PANTHER" id="PTHR34069">
    <property type="entry name" value="3-OXOACYL-[ACYL-CARRIER-PROTEIN] SYNTHASE 3"/>
    <property type="match status" value="1"/>
</dbReference>
<dbReference type="RefSeq" id="WP_107020035.1">
    <property type="nucleotide sequence ID" value="NZ_KZ679050.1"/>
</dbReference>
<dbReference type="GO" id="GO:0006633">
    <property type="term" value="P:fatty acid biosynthetic process"/>
    <property type="evidence" value="ECO:0007669"/>
    <property type="project" value="InterPro"/>
</dbReference>
<dbReference type="GO" id="GO:0044550">
    <property type="term" value="P:secondary metabolite biosynthetic process"/>
    <property type="evidence" value="ECO:0007669"/>
    <property type="project" value="TreeGrafter"/>
</dbReference>
<dbReference type="Proteomes" id="UP000240429">
    <property type="component" value="Unassembled WGS sequence"/>
</dbReference>
<dbReference type="Pfam" id="PF08545">
    <property type="entry name" value="ACP_syn_III"/>
    <property type="match status" value="1"/>
</dbReference>
<evidence type="ECO:0000313" key="7">
    <source>
        <dbReference type="Proteomes" id="UP000240429"/>
    </source>
</evidence>
<dbReference type="SUPFAM" id="SSF53901">
    <property type="entry name" value="Thiolase-like"/>
    <property type="match status" value="1"/>
</dbReference>